<proteinExistence type="predicted"/>
<feature type="compositionally biased region" description="Basic and acidic residues" evidence="1">
    <location>
        <begin position="1"/>
        <end position="23"/>
    </location>
</feature>
<organism evidence="2 3">
    <name type="scientific">Ensete ventricosum</name>
    <name type="common">Abyssinian banana</name>
    <name type="synonym">Musa ensete</name>
    <dbReference type="NCBI Taxonomy" id="4639"/>
    <lineage>
        <taxon>Eukaryota</taxon>
        <taxon>Viridiplantae</taxon>
        <taxon>Streptophyta</taxon>
        <taxon>Embryophyta</taxon>
        <taxon>Tracheophyta</taxon>
        <taxon>Spermatophyta</taxon>
        <taxon>Magnoliopsida</taxon>
        <taxon>Liliopsida</taxon>
        <taxon>Zingiberales</taxon>
        <taxon>Musaceae</taxon>
        <taxon>Ensete</taxon>
    </lineage>
</organism>
<gene>
    <name evidence="2" type="ORF">B296_00041287</name>
</gene>
<comment type="caution">
    <text evidence="2">The sequence shown here is derived from an EMBL/GenBank/DDBJ whole genome shotgun (WGS) entry which is preliminary data.</text>
</comment>
<accession>A0A426ZH94</accession>
<dbReference type="EMBL" id="AMZH03006632">
    <property type="protein sequence ID" value="RRT63345.1"/>
    <property type="molecule type" value="Genomic_DNA"/>
</dbReference>
<sequence length="133" mass="14497">MAKVEELVGGWEKKSPHVDREKVGAVTTPHGDRLEEAGVGNTHLPRTRKQEGDNSEWKGSGEQNQNCGRSRGARRGVGRGGPRKRRLRRMTCCCSCDLMDGQPEEIAPSTPTSPFELTTCVVVVSPGGRDDLI</sequence>
<dbReference type="Proteomes" id="UP000287651">
    <property type="component" value="Unassembled WGS sequence"/>
</dbReference>
<reference evidence="2 3" key="1">
    <citation type="journal article" date="2014" name="Agronomy (Basel)">
        <title>A Draft Genome Sequence for Ensete ventricosum, the Drought-Tolerant Tree Against Hunger.</title>
        <authorList>
            <person name="Harrison J."/>
            <person name="Moore K.A."/>
            <person name="Paszkiewicz K."/>
            <person name="Jones T."/>
            <person name="Grant M."/>
            <person name="Ambacheew D."/>
            <person name="Muzemil S."/>
            <person name="Studholme D.J."/>
        </authorList>
    </citation>
    <scope>NUCLEOTIDE SEQUENCE [LARGE SCALE GENOMIC DNA]</scope>
</reference>
<protein>
    <submittedName>
        <fullName evidence="2">Uncharacterized protein</fullName>
    </submittedName>
</protein>
<feature type="compositionally biased region" description="Basic residues" evidence="1">
    <location>
        <begin position="71"/>
        <end position="84"/>
    </location>
</feature>
<evidence type="ECO:0000256" key="1">
    <source>
        <dbReference type="SAM" id="MobiDB-lite"/>
    </source>
</evidence>
<name>A0A426ZH94_ENSVE</name>
<evidence type="ECO:0000313" key="3">
    <source>
        <dbReference type="Proteomes" id="UP000287651"/>
    </source>
</evidence>
<evidence type="ECO:0000313" key="2">
    <source>
        <dbReference type="EMBL" id="RRT63345.1"/>
    </source>
</evidence>
<dbReference type="AlphaFoldDB" id="A0A426ZH94"/>
<feature type="region of interest" description="Disordered" evidence="1">
    <location>
        <begin position="1"/>
        <end position="84"/>
    </location>
</feature>